<organism evidence="2">
    <name type="scientific">viral metagenome</name>
    <dbReference type="NCBI Taxonomy" id="1070528"/>
    <lineage>
        <taxon>unclassified sequences</taxon>
        <taxon>metagenomes</taxon>
        <taxon>organismal metagenomes</taxon>
    </lineage>
</organism>
<proteinExistence type="predicted"/>
<sequence>MMIKYLIITIILFIIGWQIFGADLKRMKIMDVPYSVKCYFGEEGCEKGDIDGETICRGLFFFVIGLIIPDKYIYAIIFISLMLIIEPLLGYNPKFIINPLISITGYMLGSVLSK</sequence>
<evidence type="ECO:0000256" key="1">
    <source>
        <dbReference type="SAM" id="Phobius"/>
    </source>
</evidence>
<name>A0A6C0C9N0_9ZZZZ</name>
<feature type="transmembrane region" description="Helical" evidence="1">
    <location>
        <begin position="95"/>
        <end position="113"/>
    </location>
</feature>
<dbReference type="AlphaFoldDB" id="A0A6C0C9N0"/>
<dbReference type="EMBL" id="MN739359">
    <property type="protein sequence ID" value="QHT00802.1"/>
    <property type="molecule type" value="Genomic_DNA"/>
</dbReference>
<evidence type="ECO:0000313" key="2">
    <source>
        <dbReference type="EMBL" id="QHT00802.1"/>
    </source>
</evidence>
<keyword evidence="1" id="KW-0812">Transmembrane</keyword>
<protein>
    <submittedName>
        <fullName evidence="2">Uncharacterized protein</fullName>
    </submittedName>
</protein>
<reference evidence="2" key="1">
    <citation type="journal article" date="2020" name="Nature">
        <title>Giant virus diversity and host interactions through global metagenomics.</title>
        <authorList>
            <person name="Schulz F."/>
            <person name="Roux S."/>
            <person name="Paez-Espino D."/>
            <person name="Jungbluth S."/>
            <person name="Walsh D.A."/>
            <person name="Denef V.J."/>
            <person name="McMahon K.D."/>
            <person name="Konstantinidis K.T."/>
            <person name="Eloe-Fadrosh E.A."/>
            <person name="Kyrpides N.C."/>
            <person name="Woyke T."/>
        </authorList>
    </citation>
    <scope>NUCLEOTIDE SEQUENCE</scope>
    <source>
        <strain evidence="2">GVMAG-M-3300020192-26</strain>
    </source>
</reference>
<keyword evidence="1" id="KW-0472">Membrane</keyword>
<feature type="transmembrane region" description="Helical" evidence="1">
    <location>
        <begin position="59"/>
        <end position="83"/>
    </location>
</feature>
<accession>A0A6C0C9N0</accession>
<keyword evidence="1" id="KW-1133">Transmembrane helix</keyword>